<evidence type="ECO:0000313" key="2">
    <source>
        <dbReference type="EMBL" id="KAF2179135.1"/>
    </source>
</evidence>
<dbReference type="InterPro" id="IPR000719">
    <property type="entry name" value="Prot_kinase_dom"/>
</dbReference>
<keyword evidence="3" id="KW-1185">Reference proteome</keyword>
<dbReference type="AlphaFoldDB" id="A0A6A6DIZ5"/>
<keyword evidence="2" id="KW-0808">Transferase</keyword>
<name>A0A6A6DIZ5_9PEZI</name>
<dbReference type="InterPro" id="IPR011009">
    <property type="entry name" value="Kinase-like_dom_sf"/>
</dbReference>
<gene>
    <name evidence="2" type="ORF">K469DRAFT_597684</name>
</gene>
<evidence type="ECO:0000313" key="3">
    <source>
        <dbReference type="Proteomes" id="UP000800200"/>
    </source>
</evidence>
<feature type="domain" description="Protein kinase" evidence="1">
    <location>
        <begin position="1"/>
        <end position="265"/>
    </location>
</feature>
<dbReference type="GO" id="GO:0005737">
    <property type="term" value="C:cytoplasm"/>
    <property type="evidence" value="ECO:0007669"/>
    <property type="project" value="TreeGrafter"/>
</dbReference>
<dbReference type="Proteomes" id="UP000800200">
    <property type="component" value="Unassembled WGS sequence"/>
</dbReference>
<dbReference type="PROSITE" id="PS50011">
    <property type="entry name" value="PROTEIN_KINASE_DOM"/>
    <property type="match status" value="1"/>
</dbReference>
<dbReference type="OrthoDB" id="1668230at2759"/>
<organism evidence="2 3">
    <name type="scientific">Zopfia rhizophila CBS 207.26</name>
    <dbReference type="NCBI Taxonomy" id="1314779"/>
    <lineage>
        <taxon>Eukaryota</taxon>
        <taxon>Fungi</taxon>
        <taxon>Dikarya</taxon>
        <taxon>Ascomycota</taxon>
        <taxon>Pezizomycotina</taxon>
        <taxon>Dothideomycetes</taxon>
        <taxon>Dothideomycetes incertae sedis</taxon>
        <taxon>Zopfiaceae</taxon>
        <taxon>Zopfia</taxon>
    </lineage>
</organism>
<keyword evidence="2" id="KW-0418">Kinase</keyword>
<proteinExistence type="predicted"/>
<evidence type="ECO:0000259" key="1">
    <source>
        <dbReference type="PROSITE" id="PS50011"/>
    </source>
</evidence>
<dbReference type="Gene3D" id="1.10.510.10">
    <property type="entry name" value="Transferase(Phosphotransferase) domain 1"/>
    <property type="match status" value="1"/>
</dbReference>
<dbReference type="GO" id="GO:0005524">
    <property type="term" value="F:ATP binding"/>
    <property type="evidence" value="ECO:0007669"/>
    <property type="project" value="InterPro"/>
</dbReference>
<protein>
    <submittedName>
        <fullName evidence="2">Kinase-like protein</fullName>
    </submittedName>
</protein>
<dbReference type="PANTHER" id="PTHR24361">
    <property type="entry name" value="MITOGEN-ACTIVATED KINASE KINASE KINASE"/>
    <property type="match status" value="1"/>
</dbReference>
<dbReference type="CDD" id="cd00180">
    <property type="entry name" value="PKc"/>
    <property type="match status" value="1"/>
</dbReference>
<dbReference type="SUPFAM" id="SSF56112">
    <property type="entry name" value="Protein kinase-like (PK-like)"/>
    <property type="match status" value="1"/>
</dbReference>
<dbReference type="InterPro" id="IPR053235">
    <property type="entry name" value="Ser_Thr_kinase"/>
</dbReference>
<dbReference type="EMBL" id="ML994670">
    <property type="protein sequence ID" value="KAF2179135.1"/>
    <property type="molecule type" value="Genomic_DNA"/>
</dbReference>
<accession>A0A6A6DIZ5</accession>
<dbReference type="Pfam" id="PF00069">
    <property type="entry name" value="Pkinase"/>
    <property type="match status" value="1"/>
</dbReference>
<reference evidence="2" key="1">
    <citation type="journal article" date="2020" name="Stud. Mycol.">
        <title>101 Dothideomycetes genomes: a test case for predicting lifestyles and emergence of pathogens.</title>
        <authorList>
            <person name="Haridas S."/>
            <person name="Albert R."/>
            <person name="Binder M."/>
            <person name="Bloem J."/>
            <person name="Labutti K."/>
            <person name="Salamov A."/>
            <person name="Andreopoulos B."/>
            <person name="Baker S."/>
            <person name="Barry K."/>
            <person name="Bills G."/>
            <person name="Bluhm B."/>
            <person name="Cannon C."/>
            <person name="Castanera R."/>
            <person name="Culley D."/>
            <person name="Daum C."/>
            <person name="Ezra D."/>
            <person name="Gonzalez J."/>
            <person name="Henrissat B."/>
            <person name="Kuo A."/>
            <person name="Liang C."/>
            <person name="Lipzen A."/>
            <person name="Lutzoni F."/>
            <person name="Magnuson J."/>
            <person name="Mondo S."/>
            <person name="Nolan M."/>
            <person name="Ohm R."/>
            <person name="Pangilinan J."/>
            <person name="Park H.-J."/>
            <person name="Ramirez L."/>
            <person name="Alfaro M."/>
            <person name="Sun H."/>
            <person name="Tritt A."/>
            <person name="Yoshinaga Y."/>
            <person name="Zwiers L.-H."/>
            <person name="Turgeon B."/>
            <person name="Goodwin S."/>
            <person name="Spatafora J."/>
            <person name="Crous P."/>
            <person name="Grigoriev I."/>
        </authorList>
    </citation>
    <scope>NUCLEOTIDE SEQUENCE</scope>
    <source>
        <strain evidence="2">CBS 207.26</strain>
    </source>
</reference>
<dbReference type="GO" id="GO:0004674">
    <property type="term" value="F:protein serine/threonine kinase activity"/>
    <property type="evidence" value="ECO:0007669"/>
    <property type="project" value="TreeGrafter"/>
</dbReference>
<sequence>MSGDADVIVYRHYYPPGVKRVIASGSSAFIGEVDESTVLKYPLAPGGDVSRLEIERELLEIVGPHPRIVGLKSLSDTGLYLERAVNGTLAYYLLESGNQPPSTQQRLSWCREAAEAVAHVHSQGVLHCDIQPTNLLLNKELHLKLSDFQGKLLSKDGEVLLDGGSSEPCRFYFPRDDPFEADIKTDLFALGCTMYFIMMGHAVFPDIIDGEDGWYDKVADRFAMQQFPQDSHACSAITLKCWLRQYGSAQDVVREIETIEKTFRD</sequence>